<dbReference type="InterPro" id="IPR050357">
    <property type="entry name" value="Arrestin_domain-protein"/>
</dbReference>
<comment type="similarity">
    <text evidence="1">Belongs to the arrestin family.</text>
</comment>
<dbReference type="InterPro" id="IPR014756">
    <property type="entry name" value="Ig_E-set"/>
</dbReference>
<dbReference type="Gene3D" id="2.60.40.640">
    <property type="match status" value="2"/>
</dbReference>
<dbReference type="Pfam" id="PF00339">
    <property type="entry name" value="Arrestin_N"/>
    <property type="match status" value="1"/>
</dbReference>
<accession>A0A8J1Y9N3</accession>
<evidence type="ECO:0000313" key="2">
    <source>
        <dbReference type="EMBL" id="CAH1772374.1"/>
    </source>
</evidence>
<dbReference type="EMBL" id="CAIIXF020000001">
    <property type="protein sequence ID" value="CAH1772374.1"/>
    <property type="molecule type" value="Genomic_DNA"/>
</dbReference>
<evidence type="ECO:0000256" key="1">
    <source>
        <dbReference type="ARBA" id="ARBA00005298"/>
    </source>
</evidence>
<dbReference type="PANTHER" id="PTHR11188">
    <property type="entry name" value="ARRESTIN DOMAIN CONTAINING PROTEIN"/>
    <property type="match status" value="1"/>
</dbReference>
<proteinExistence type="inferred from homology"/>
<dbReference type="SMART" id="SM01017">
    <property type="entry name" value="Arrestin_C"/>
    <property type="match status" value="1"/>
</dbReference>
<dbReference type="InterPro" id="IPR014752">
    <property type="entry name" value="Arrestin-like_C"/>
</dbReference>
<dbReference type="InterPro" id="IPR011021">
    <property type="entry name" value="Arrestin-like_N"/>
</dbReference>
<dbReference type="OrthoDB" id="6060648at2759"/>
<gene>
    <name evidence="2" type="ORF">OFUS_LOCUS146</name>
</gene>
<evidence type="ECO:0000313" key="3">
    <source>
        <dbReference type="Proteomes" id="UP000749559"/>
    </source>
</evidence>
<keyword evidence="3" id="KW-1185">Reference proteome</keyword>
<dbReference type="PANTHER" id="PTHR11188:SF17">
    <property type="entry name" value="FI21816P1"/>
    <property type="match status" value="1"/>
</dbReference>
<sequence>MPGLFSSLKSFTVVINHKDNDQNCPFKPGDVIDGTVEIDVKNSINATSLEVNLIGEAVVTFKKWYHSFWDREEEAETVLELSKVLWKRDQEDGTKETLPLGHHSFPFKFRLPKSLPSTFKFFCGSPLEWNSNVNGGQIEYHASAHINLKTHFGEKKIPTKPNQMEFLVKRPVNLDKKPELFKPAEASGEKQIFCAGGKIELNVQLEKTGFTEGEPVKLSLSVNNNSRSTVKKVKLVLEKRMYFRYLKRTKMKCTKQLVELNVPLNVPKGEVATTSNRQLIIPGSTEHSKMKGIDNIDVRYKLVATVPIFGQSPVVAISGVTIGERDSNRAL</sequence>
<dbReference type="AlphaFoldDB" id="A0A8J1Y9N3"/>
<dbReference type="GO" id="GO:0015031">
    <property type="term" value="P:protein transport"/>
    <property type="evidence" value="ECO:0007669"/>
    <property type="project" value="TreeGrafter"/>
</dbReference>
<dbReference type="InterPro" id="IPR011022">
    <property type="entry name" value="Arrestin_C-like"/>
</dbReference>
<organism evidence="2 3">
    <name type="scientific">Owenia fusiformis</name>
    <name type="common">Polychaete worm</name>
    <dbReference type="NCBI Taxonomy" id="6347"/>
    <lineage>
        <taxon>Eukaryota</taxon>
        <taxon>Metazoa</taxon>
        <taxon>Spiralia</taxon>
        <taxon>Lophotrochozoa</taxon>
        <taxon>Annelida</taxon>
        <taxon>Polychaeta</taxon>
        <taxon>Sedentaria</taxon>
        <taxon>Canalipalpata</taxon>
        <taxon>Sabellida</taxon>
        <taxon>Oweniida</taxon>
        <taxon>Oweniidae</taxon>
        <taxon>Owenia</taxon>
    </lineage>
</organism>
<reference evidence="2" key="1">
    <citation type="submission" date="2022-03" db="EMBL/GenBank/DDBJ databases">
        <authorList>
            <person name="Martin C."/>
        </authorList>
    </citation>
    <scope>NUCLEOTIDE SEQUENCE</scope>
</reference>
<dbReference type="SUPFAM" id="SSF81296">
    <property type="entry name" value="E set domains"/>
    <property type="match status" value="2"/>
</dbReference>
<protein>
    <submittedName>
        <fullName evidence="2">Uncharacterized protein</fullName>
    </submittedName>
</protein>
<dbReference type="Pfam" id="PF02752">
    <property type="entry name" value="Arrestin_C"/>
    <property type="match status" value="1"/>
</dbReference>
<dbReference type="Proteomes" id="UP000749559">
    <property type="component" value="Unassembled WGS sequence"/>
</dbReference>
<dbReference type="GO" id="GO:0005737">
    <property type="term" value="C:cytoplasm"/>
    <property type="evidence" value="ECO:0007669"/>
    <property type="project" value="TreeGrafter"/>
</dbReference>
<comment type="caution">
    <text evidence="2">The sequence shown here is derived from an EMBL/GenBank/DDBJ whole genome shotgun (WGS) entry which is preliminary data.</text>
</comment>
<name>A0A8J1Y9N3_OWEFU</name>